<feature type="compositionally biased region" description="Polar residues" evidence="1">
    <location>
        <begin position="28"/>
        <end position="42"/>
    </location>
</feature>
<protein>
    <submittedName>
        <fullName evidence="2">Uncharacterized protein</fullName>
    </submittedName>
</protein>
<dbReference type="EMBL" id="JAHIBW010000032">
    <property type="protein sequence ID" value="KAG7295082.1"/>
    <property type="molecule type" value="Genomic_DNA"/>
</dbReference>
<sequence length="390" mass="45089">MSFLDTITFRRRPRTQSETQMTEDEANSTKNALDGTSNSMPSFSEDEDEVVKDLKSQIEHLQIELKAAHDEIGNLSLENAELKNSIKVIEKENDMYKKVTNSLKNDLATPKKKKENISAMLTKTPRIITEKYVDNKIDTTKESTKQKTQVKPNHNNDTSKLHRLTTPKARDSNRNSSTMTNQPRTQNKLLIVSSNKTNNILEITRTTFHSDYNSCHDLTPNVGIKQLLWGIEAKLKNFTKDDFCVILIGESDFKTTNNYFDLVVYIREILQPLHHTNILICLPTFKCHDHTSMFNWRVETFNNLIYLDALTHEHIFVLDSNANLTYDYNMFSRGQGQLNDKGMQTVFYDIYKSINFVIKKYRECPCNHITNKQSVTNSCNTNNSSDFFRV</sequence>
<accession>A0ABQ7PQ25</accession>
<feature type="region of interest" description="Disordered" evidence="1">
    <location>
        <begin position="1"/>
        <end position="45"/>
    </location>
</feature>
<organism evidence="2 3">
    <name type="scientific">Plutella xylostella</name>
    <name type="common">Diamondback moth</name>
    <name type="synonym">Plutella maculipennis</name>
    <dbReference type="NCBI Taxonomy" id="51655"/>
    <lineage>
        <taxon>Eukaryota</taxon>
        <taxon>Metazoa</taxon>
        <taxon>Ecdysozoa</taxon>
        <taxon>Arthropoda</taxon>
        <taxon>Hexapoda</taxon>
        <taxon>Insecta</taxon>
        <taxon>Pterygota</taxon>
        <taxon>Neoptera</taxon>
        <taxon>Endopterygota</taxon>
        <taxon>Lepidoptera</taxon>
        <taxon>Glossata</taxon>
        <taxon>Ditrysia</taxon>
        <taxon>Yponomeutoidea</taxon>
        <taxon>Plutellidae</taxon>
        <taxon>Plutella</taxon>
    </lineage>
</organism>
<evidence type="ECO:0000313" key="2">
    <source>
        <dbReference type="EMBL" id="KAG7295082.1"/>
    </source>
</evidence>
<feature type="compositionally biased region" description="Polar residues" evidence="1">
    <location>
        <begin position="174"/>
        <end position="186"/>
    </location>
</feature>
<proteinExistence type="predicted"/>
<dbReference type="Proteomes" id="UP000823941">
    <property type="component" value="Unassembled WGS sequence"/>
</dbReference>
<name>A0ABQ7PQ25_PLUXY</name>
<comment type="caution">
    <text evidence="2">The sequence shown here is derived from an EMBL/GenBank/DDBJ whole genome shotgun (WGS) entry which is preliminary data.</text>
</comment>
<evidence type="ECO:0000256" key="1">
    <source>
        <dbReference type="SAM" id="MobiDB-lite"/>
    </source>
</evidence>
<feature type="compositionally biased region" description="Polar residues" evidence="1">
    <location>
        <begin position="146"/>
        <end position="158"/>
    </location>
</feature>
<keyword evidence="3" id="KW-1185">Reference proteome</keyword>
<feature type="region of interest" description="Disordered" evidence="1">
    <location>
        <begin position="139"/>
        <end position="186"/>
    </location>
</feature>
<gene>
    <name evidence="2" type="ORF">JYU34_022551</name>
</gene>
<reference evidence="2 3" key="1">
    <citation type="submission" date="2021-06" db="EMBL/GenBank/DDBJ databases">
        <title>A haploid diamondback moth (Plutella xylostella L.) genome assembly resolves 31 chromosomes and identifies a diamide resistance mutation.</title>
        <authorList>
            <person name="Ward C.M."/>
            <person name="Perry K.D."/>
            <person name="Baker G."/>
            <person name="Powis K."/>
            <person name="Heckel D.G."/>
            <person name="Baxter S.W."/>
        </authorList>
    </citation>
    <scope>NUCLEOTIDE SEQUENCE [LARGE SCALE GENOMIC DNA]</scope>
    <source>
        <strain evidence="2 3">LV</strain>
        <tissue evidence="2">Single pupa</tissue>
    </source>
</reference>
<evidence type="ECO:0000313" key="3">
    <source>
        <dbReference type="Proteomes" id="UP000823941"/>
    </source>
</evidence>